<evidence type="ECO:0000313" key="1">
    <source>
        <dbReference type="EMBL" id="GFO32227.1"/>
    </source>
</evidence>
<reference evidence="1 2" key="1">
    <citation type="journal article" date="2021" name="Elife">
        <title>Chloroplast acquisition without the gene transfer in kleptoplastic sea slugs, Plakobranchus ocellatus.</title>
        <authorList>
            <person name="Maeda T."/>
            <person name="Takahashi S."/>
            <person name="Yoshida T."/>
            <person name="Shimamura S."/>
            <person name="Takaki Y."/>
            <person name="Nagai Y."/>
            <person name="Toyoda A."/>
            <person name="Suzuki Y."/>
            <person name="Arimoto A."/>
            <person name="Ishii H."/>
            <person name="Satoh N."/>
            <person name="Nishiyama T."/>
            <person name="Hasebe M."/>
            <person name="Maruyama T."/>
            <person name="Minagawa J."/>
            <person name="Obokata J."/>
            <person name="Shigenobu S."/>
        </authorList>
    </citation>
    <scope>NUCLEOTIDE SEQUENCE [LARGE SCALE GENOMIC DNA]</scope>
</reference>
<evidence type="ECO:0000313" key="2">
    <source>
        <dbReference type="Proteomes" id="UP000735302"/>
    </source>
</evidence>
<name>A0AAV4CKX1_9GAST</name>
<protein>
    <submittedName>
        <fullName evidence="1">Uncharacterized protein</fullName>
    </submittedName>
</protein>
<dbReference type="AlphaFoldDB" id="A0AAV4CKX1"/>
<dbReference type="EMBL" id="BLXT01006573">
    <property type="protein sequence ID" value="GFO32227.1"/>
    <property type="molecule type" value="Genomic_DNA"/>
</dbReference>
<accession>A0AAV4CKX1</accession>
<organism evidence="1 2">
    <name type="scientific">Plakobranchus ocellatus</name>
    <dbReference type="NCBI Taxonomy" id="259542"/>
    <lineage>
        <taxon>Eukaryota</taxon>
        <taxon>Metazoa</taxon>
        <taxon>Spiralia</taxon>
        <taxon>Lophotrochozoa</taxon>
        <taxon>Mollusca</taxon>
        <taxon>Gastropoda</taxon>
        <taxon>Heterobranchia</taxon>
        <taxon>Euthyneura</taxon>
        <taxon>Panpulmonata</taxon>
        <taxon>Sacoglossa</taxon>
        <taxon>Placobranchoidea</taxon>
        <taxon>Plakobranchidae</taxon>
        <taxon>Plakobranchus</taxon>
    </lineage>
</organism>
<sequence>MTVMRTRFIRFSSFLLQANTLKKNFKIADRRLKLVFVIIEKKMDNKHNEEKPKQHINERQFEMELPASQILAETDKPKTTYRREIGAELKGMGKTWRRLEKTARDRQS</sequence>
<gene>
    <name evidence="1" type="ORF">PoB_005873200</name>
</gene>
<dbReference type="Proteomes" id="UP000735302">
    <property type="component" value="Unassembled WGS sequence"/>
</dbReference>
<proteinExistence type="predicted"/>
<comment type="caution">
    <text evidence="1">The sequence shown here is derived from an EMBL/GenBank/DDBJ whole genome shotgun (WGS) entry which is preliminary data.</text>
</comment>
<keyword evidence="2" id="KW-1185">Reference proteome</keyword>